<evidence type="ECO:0000256" key="5">
    <source>
        <dbReference type="PROSITE-ProRule" id="PRU10141"/>
    </source>
</evidence>
<dbReference type="SMART" id="SM00028">
    <property type="entry name" value="TPR"/>
    <property type="match status" value="6"/>
</dbReference>
<dbReference type="Gene3D" id="1.10.510.10">
    <property type="entry name" value="Transferase(Phosphotransferase) domain 1"/>
    <property type="match status" value="1"/>
</dbReference>
<keyword evidence="7" id="KW-1133">Transmembrane helix</keyword>
<keyword evidence="4 5" id="KW-0067">ATP-binding</keyword>
<keyword evidence="1" id="KW-0808">Transferase</keyword>
<dbReference type="Pfam" id="PF00069">
    <property type="entry name" value="Pkinase"/>
    <property type="match status" value="1"/>
</dbReference>
<dbReference type="InterPro" id="IPR011990">
    <property type="entry name" value="TPR-like_helical_dom_sf"/>
</dbReference>
<protein>
    <submittedName>
        <fullName evidence="9">Tetratricopeptide repeat protein</fullName>
    </submittedName>
</protein>
<dbReference type="CDD" id="cd14014">
    <property type="entry name" value="STKc_PknB_like"/>
    <property type="match status" value="1"/>
</dbReference>
<dbReference type="EMBL" id="JBHSDU010000015">
    <property type="protein sequence ID" value="MFC4314679.1"/>
    <property type="molecule type" value="Genomic_DNA"/>
</dbReference>
<evidence type="ECO:0000256" key="6">
    <source>
        <dbReference type="SAM" id="MobiDB-lite"/>
    </source>
</evidence>
<feature type="transmembrane region" description="Helical" evidence="7">
    <location>
        <begin position="343"/>
        <end position="365"/>
    </location>
</feature>
<evidence type="ECO:0000313" key="10">
    <source>
        <dbReference type="Proteomes" id="UP001595904"/>
    </source>
</evidence>
<reference evidence="10" key="1">
    <citation type="journal article" date="2019" name="Int. J. Syst. Evol. Microbiol.">
        <title>The Global Catalogue of Microorganisms (GCM) 10K type strain sequencing project: providing services to taxonomists for standard genome sequencing and annotation.</title>
        <authorList>
            <consortium name="The Broad Institute Genomics Platform"/>
            <consortium name="The Broad Institute Genome Sequencing Center for Infectious Disease"/>
            <person name="Wu L."/>
            <person name="Ma J."/>
        </authorList>
    </citation>
    <scope>NUCLEOTIDE SEQUENCE [LARGE SCALE GENOMIC DNA]</scope>
    <source>
        <strain evidence="10">CGMCC 1.10759</strain>
    </source>
</reference>
<evidence type="ECO:0000256" key="3">
    <source>
        <dbReference type="ARBA" id="ARBA00022777"/>
    </source>
</evidence>
<dbReference type="PROSITE" id="PS50011">
    <property type="entry name" value="PROTEIN_KINASE_DOM"/>
    <property type="match status" value="1"/>
</dbReference>
<dbReference type="RefSeq" id="WP_380606054.1">
    <property type="nucleotide sequence ID" value="NZ_JBHSDU010000015.1"/>
</dbReference>
<evidence type="ECO:0000256" key="7">
    <source>
        <dbReference type="SAM" id="Phobius"/>
    </source>
</evidence>
<dbReference type="InterPro" id="IPR019734">
    <property type="entry name" value="TPR_rpt"/>
</dbReference>
<evidence type="ECO:0000256" key="4">
    <source>
        <dbReference type="ARBA" id="ARBA00022840"/>
    </source>
</evidence>
<accession>A0ABV8T7W5</accession>
<feature type="domain" description="Protein kinase" evidence="8">
    <location>
        <begin position="41"/>
        <end position="319"/>
    </location>
</feature>
<dbReference type="InterPro" id="IPR017441">
    <property type="entry name" value="Protein_kinase_ATP_BS"/>
</dbReference>
<dbReference type="InterPro" id="IPR008271">
    <property type="entry name" value="Ser/Thr_kinase_AS"/>
</dbReference>
<evidence type="ECO:0000259" key="8">
    <source>
        <dbReference type="PROSITE" id="PS50011"/>
    </source>
</evidence>
<organism evidence="9 10">
    <name type="scientific">Steroidobacter flavus</name>
    <dbReference type="NCBI Taxonomy" id="1842136"/>
    <lineage>
        <taxon>Bacteria</taxon>
        <taxon>Pseudomonadati</taxon>
        <taxon>Pseudomonadota</taxon>
        <taxon>Gammaproteobacteria</taxon>
        <taxon>Steroidobacterales</taxon>
        <taxon>Steroidobacteraceae</taxon>
        <taxon>Steroidobacter</taxon>
    </lineage>
</organism>
<dbReference type="SUPFAM" id="SSF56112">
    <property type="entry name" value="Protein kinase-like (PK-like)"/>
    <property type="match status" value="1"/>
</dbReference>
<dbReference type="PANTHER" id="PTHR43289:SF34">
    <property type="entry name" value="SERINE_THREONINE-PROTEIN KINASE YBDM-RELATED"/>
    <property type="match status" value="1"/>
</dbReference>
<evidence type="ECO:0000256" key="1">
    <source>
        <dbReference type="ARBA" id="ARBA00022679"/>
    </source>
</evidence>
<dbReference type="PROSITE" id="PS00107">
    <property type="entry name" value="PROTEIN_KINASE_ATP"/>
    <property type="match status" value="1"/>
</dbReference>
<dbReference type="SMART" id="SM00220">
    <property type="entry name" value="S_TKc"/>
    <property type="match status" value="1"/>
</dbReference>
<dbReference type="Gene3D" id="3.30.200.20">
    <property type="entry name" value="Phosphorylase Kinase, domain 1"/>
    <property type="match status" value="1"/>
</dbReference>
<dbReference type="Pfam" id="PF13424">
    <property type="entry name" value="TPR_12"/>
    <property type="match status" value="4"/>
</dbReference>
<sequence>MEPGVSPERAPDAALDLTVDHPNPAGPVRRELPPGEIVGRYRIVRLLGRGGMGSVYFAERADEEYQQSVALKVVEWCPAVTDLAGRFRAERQILARLTHENIARLLDGGQMPDGTPYLVMEHIDGTRIDHYCKLGRLNIEARLKLMQQVCASVQYAHQNLVIHRDLKPSNILVTEQGVVKLLDFGVAKLLSADHDSDPSMTQQIDRVLTPDHASPEQLLGQPVGTTSDIYALGVLLYELLSGKRPFEFANLSLSEITRIVGLTSPAPPSARIRTETDRRGLANELRGDLDNIVLKAMHRDPNRRYPSAAALAADIQNYLDGRPVQARPDTFTYRARKFLRRNVWAVAGVTASVMMIVTVISFYTVRLSEERDIAQRERKAADTVAEFMIDVFRRANPNETRGAEVTARDALDAAAARIDRDLNNEPRLRLALMRKMGQSYSGLGLMPEALSLMERQVSVARELFGETDVELARALEALGHVHHSMSKFILAEQAFGEAELIRIRLGLEHDAEWVLLLHSVATNLRAEQRFEDAIKYHLRAEQGARALPESEHATLGNVLQGMAFTYGESGDYVRAERYAREALPLLEGAVYEGHDLYGNGLNTLGHILRRQFKIEEAEPLFRRFVARQTEMLGKNHFLVARAQNNLATLLRAKADYKGAEEALLEALRIYQSGREPDQLDLAIAHHNLAGVYREAGDFVHALEHADIAIALKREAVGPGSPQLVSSLLERAGALRELGKFADAHVALAEAETIAAQRFDQKDRRHVMVTIERGRLNFVTGKTVEAQQDLEAAVASLRKQDEPARLAEALCNLAELRTDAGDMAGARTLLDEAATLRRKIMPAAHPALAAVQRQLSALKGTDHTAP</sequence>
<evidence type="ECO:0000313" key="9">
    <source>
        <dbReference type="EMBL" id="MFC4314679.1"/>
    </source>
</evidence>
<dbReference type="PROSITE" id="PS00108">
    <property type="entry name" value="PROTEIN_KINASE_ST"/>
    <property type="match status" value="1"/>
</dbReference>
<keyword evidence="7" id="KW-0812">Transmembrane</keyword>
<dbReference type="Gene3D" id="1.25.40.10">
    <property type="entry name" value="Tetratricopeptide repeat domain"/>
    <property type="match status" value="4"/>
</dbReference>
<dbReference type="Proteomes" id="UP001595904">
    <property type="component" value="Unassembled WGS sequence"/>
</dbReference>
<gene>
    <name evidence="9" type="ORF">ACFPN2_36775</name>
</gene>
<feature type="binding site" evidence="5">
    <location>
        <position position="72"/>
    </location>
    <ligand>
        <name>ATP</name>
        <dbReference type="ChEBI" id="CHEBI:30616"/>
    </ligand>
</feature>
<keyword evidence="2 5" id="KW-0547">Nucleotide-binding</keyword>
<feature type="region of interest" description="Disordered" evidence="6">
    <location>
        <begin position="1"/>
        <end position="31"/>
    </location>
</feature>
<proteinExistence type="predicted"/>
<evidence type="ECO:0000256" key="2">
    <source>
        <dbReference type="ARBA" id="ARBA00022741"/>
    </source>
</evidence>
<dbReference type="InterPro" id="IPR000719">
    <property type="entry name" value="Prot_kinase_dom"/>
</dbReference>
<keyword evidence="10" id="KW-1185">Reference proteome</keyword>
<keyword evidence="3" id="KW-0418">Kinase</keyword>
<comment type="caution">
    <text evidence="9">The sequence shown here is derived from an EMBL/GenBank/DDBJ whole genome shotgun (WGS) entry which is preliminary data.</text>
</comment>
<keyword evidence="7" id="KW-0472">Membrane</keyword>
<dbReference type="PANTHER" id="PTHR43289">
    <property type="entry name" value="MITOGEN-ACTIVATED PROTEIN KINASE KINASE KINASE 20-RELATED"/>
    <property type="match status" value="1"/>
</dbReference>
<dbReference type="Pfam" id="PF13374">
    <property type="entry name" value="TPR_10"/>
    <property type="match status" value="1"/>
</dbReference>
<name>A0ABV8T7W5_9GAMM</name>
<dbReference type="SUPFAM" id="SSF48452">
    <property type="entry name" value="TPR-like"/>
    <property type="match status" value="4"/>
</dbReference>
<dbReference type="InterPro" id="IPR011009">
    <property type="entry name" value="Kinase-like_dom_sf"/>
</dbReference>